<accession>A0A3N4G9A5</accession>
<dbReference type="EMBL" id="RKMG01000054">
    <property type="protein sequence ID" value="RPA55541.1"/>
    <property type="molecule type" value="Genomic_DNA"/>
</dbReference>
<comment type="caution">
    <text evidence="1">The sequence shown here is derived from an EMBL/GenBank/DDBJ whole genome shotgun (WGS) entry which is preliminary data.</text>
</comment>
<dbReference type="InterPro" id="IPR046257">
    <property type="entry name" value="DUF6290"/>
</dbReference>
<name>A0A3N4G9A5_9LACT</name>
<evidence type="ECO:0000313" key="1">
    <source>
        <dbReference type="EMBL" id="RPA55541.1"/>
    </source>
</evidence>
<dbReference type="Proteomes" id="UP000273977">
    <property type="component" value="Unassembled WGS sequence"/>
</dbReference>
<protein>
    <recommendedName>
        <fullName evidence="3">CopG family transcriptional regulator</fullName>
    </recommendedName>
</protein>
<reference evidence="1 2" key="1">
    <citation type="submission" date="2018-11" db="EMBL/GenBank/DDBJ databases">
        <title>Aerococcus sp. SJQ22, whole genome shotgun sequence.</title>
        <authorList>
            <person name="Sun L."/>
            <person name="Gao X."/>
            <person name="Chen W."/>
            <person name="Huang K."/>
        </authorList>
    </citation>
    <scope>NUCLEOTIDE SEQUENCE [LARGE SCALE GENOMIC DNA]</scope>
    <source>
        <strain evidence="1 2">SJQ22</strain>
    </source>
</reference>
<dbReference type="NCBIfam" id="NF046040">
    <property type="entry name" value="RelB_antitoxin"/>
    <property type="match status" value="1"/>
</dbReference>
<evidence type="ECO:0000313" key="2">
    <source>
        <dbReference type="Proteomes" id="UP000273977"/>
    </source>
</evidence>
<sequence>MSRTVHVHLNDQEAYLFDSYAKAHGQSLENLLKETLMAHIENEVDYGIIQEYENAKKTKDIQFYTHDDVKNIVQG</sequence>
<evidence type="ECO:0008006" key="3">
    <source>
        <dbReference type="Google" id="ProtNLM"/>
    </source>
</evidence>
<dbReference type="AlphaFoldDB" id="A0A3N4G9A5"/>
<dbReference type="Pfam" id="PF19807">
    <property type="entry name" value="DUF6290"/>
    <property type="match status" value="1"/>
</dbReference>
<proteinExistence type="predicted"/>
<gene>
    <name evidence="1" type="ORF">EF384_09365</name>
</gene>
<organism evidence="1 2">
    <name type="scientific">Aerococcus agrisoli</name>
    <dbReference type="NCBI Taxonomy" id="2487350"/>
    <lineage>
        <taxon>Bacteria</taxon>
        <taxon>Bacillati</taxon>
        <taxon>Bacillota</taxon>
        <taxon>Bacilli</taxon>
        <taxon>Lactobacillales</taxon>
        <taxon>Aerococcaceae</taxon>
        <taxon>Aerococcus</taxon>
    </lineage>
</organism>
<dbReference type="RefSeq" id="WP_123781412.1">
    <property type="nucleotide sequence ID" value="NZ_RKMG01000054.1"/>
</dbReference>
<keyword evidence="2" id="KW-1185">Reference proteome</keyword>